<protein>
    <submittedName>
        <fullName evidence="1">N-formylglutamate amidohydrolase</fullName>
    </submittedName>
</protein>
<gene>
    <name evidence="1" type="ORF">AWB78_04384</name>
</gene>
<accession>A0A158CUA5</accession>
<dbReference type="OrthoDB" id="8716700at2"/>
<dbReference type="EMBL" id="FCOX02000024">
    <property type="protein sequence ID" value="SAK85935.1"/>
    <property type="molecule type" value="Genomic_DNA"/>
</dbReference>
<proteinExistence type="predicted"/>
<dbReference type="Gene3D" id="3.40.630.40">
    <property type="entry name" value="Zn-dependent exopeptidases"/>
    <property type="match status" value="1"/>
</dbReference>
<organism evidence="1 2">
    <name type="scientific">Caballeronia calidae</name>
    <dbReference type="NCBI Taxonomy" id="1777139"/>
    <lineage>
        <taxon>Bacteria</taxon>
        <taxon>Pseudomonadati</taxon>
        <taxon>Pseudomonadota</taxon>
        <taxon>Betaproteobacteria</taxon>
        <taxon>Burkholderiales</taxon>
        <taxon>Burkholderiaceae</taxon>
        <taxon>Caballeronia</taxon>
    </lineage>
</organism>
<dbReference type="SUPFAM" id="SSF53187">
    <property type="entry name" value="Zn-dependent exopeptidases"/>
    <property type="match status" value="1"/>
</dbReference>
<evidence type="ECO:0000313" key="2">
    <source>
        <dbReference type="Proteomes" id="UP000071859"/>
    </source>
</evidence>
<evidence type="ECO:0000313" key="1">
    <source>
        <dbReference type="EMBL" id="SAK85935.1"/>
    </source>
</evidence>
<sequence>MRTESHVVRGGSPVLVVAPHAGCAVPIDLRAHPAWEPISGRQSDPGGMALTEVAQTRGMTGIAAAIHPCVIDMNVAPHDSALSERLNRLNLCRTHTAHGEALYSQGLEPDGAAVKQRVADHWTPFHESVLAELLRLREAHANVFMLVAHAGAWLSPFRSQRATVDCHFSTSNGNSCDRRIVSALTQVARHRERAWVVNGKSAEGFAARHYGRPESGIHVVELEISGNWRREIELARNEGKGIDTHEAAMSELLDAAERTLSTLDGPTTPADLPRALRDAFQYHATS</sequence>
<dbReference type="Pfam" id="PF05013">
    <property type="entry name" value="FGase"/>
    <property type="match status" value="1"/>
</dbReference>
<reference evidence="1" key="1">
    <citation type="submission" date="2016-01" db="EMBL/GenBank/DDBJ databases">
        <authorList>
            <person name="Peeters C."/>
        </authorList>
    </citation>
    <scope>NUCLEOTIDE SEQUENCE</scope>
    <source>
        <strain evidence="1">LMG 29321</strain>
    </source>
</reference>
<keyword evidence="2" id="KW-1185">Reference proteome</keyword>
<dbReference type="GO" id="GO:0016787">
    <property type="term" value="F:hydrolase activity"/>
    <property type="evidence" value="ECO:0007669"/>
    <property type="project" value="UniProtKB-KW"/>
</dbReference>
<dbReference type="RefSeq" id="WP_157697589.1">
    <property type="nucleotide sequence ID" value="NZ_FCOX02000024.1"/>
</dbReference>
<dbReference type="InterPro" id="IPR007709">
    <property type="entry name" value="N-FG_amidohydro"/>
</dbReference>
<name>A0A158CUA5_9BURK</name>
<dbReference type="AlphaFoldDB" id="A0A158CUA5"/>
<comment type="caution">
    <text evidence="1">The sequence shown here is derived from an EMBL/GenBank/DDBJ whole genome shotgun (WGS) entry which is preliminary data.</text>
</comment>
<dbReference type="Proteomes" id="UP000071859">
    <property type="component" value="Unassembled WGS sequence"/>
</dbReference>